<dbReference type="Proteomes" id="UP000265515">
    <property type="component" value="Unassembled WGS sequence"/>
</dbReference>
<dbReference type="AlphaFoldDB" id="A0A388K2K7"/>
<dbReference type="EMBL" id="BFEA01000047">
    <property type="protein sequence ID" value="GBG64193.1"/>
    <property type="molecule type" value="Genomic_DNA"/>
</dbReference>
<sequence>MSRWWMKRRTGGTWEDLRQCNDVTDDYFREKLRTNHRLLPAIPMWVGIDDVSMCRRCSAAARQLEAQIDRCIAIVVAQPLVQQSQIVQQAAAVPIPSARRLIVFAREVRLFPALGLYQEQTRHEVIACGRSRGATLASEHSSLSHVLTIGELSALLAAPLQALPPCDSVSISDFRR</sequence>
<name>A0A388K2K7_CHABU</name>
<comment type="caution">
    <text evidence="1">The sequence shown here is derived from an EMBL/GenBank/DDBJ whole genome shotgun (WGS) entry which is preliminary data.</text>
</comment>
<gene>
    <name evidence="1" type="ORF">CBR_g40893</name>
</gene>
<reference evidence="1 2" key="1">
    <citation type="journal article" date="2018" name="Cell">
        <title>The Chara Genome: Secondary Complexity and Implications for Plant Terrestrialization.</title>
        <authorList>
            <person name="Nishiyama T."/>
            <person name="Sakayama H."/>
            <person name="Vries J.D."/>
            <person name="Buschmann H."/>
            <person name="Saint-Marcoux D."/>
            <person name="Ullrich K.K."/>
            <person name="Haas F.B."/>
            <person name="Vanderstraeten L."/>
            <person name="Becker D."/>
            <person name="Lang D."/>
            <person name="Vosolsobe S."/>
            <person name="Rombauts S."/>
            <person name="Wilhelmsson P.K.I."/>
            <person name="Janitza P."/>
            <person name="Kern R."/>
            <person name="Heyl A."/>
            <person name="Rumpler F."/>
            <person name="Villalobos L.I.A.C."/>
            <person name="Clay J.M."/>
            <person name="Skokan R."/>
            <person name="Toyoda A."/>
            <person name="Suzuki Y."/>
            <person name="Kagoshima H."/>
            <person name="Schijlen E."/>
            <person name="Tajeshwar N."/>
            <person name="Catarino B."/>
            <person name="Hetherington A.J."/>
            <person name="Saltykova A."/>
            <person name="Bonnot C."/>
            <person name="Breuninger H."/>
            <person name="Symeonidi A."/>
            <person name="Radhakrishnan G.V."/>
            <person name="Van Nieuwerburgh F."/>
            <person name="Deforce D."/>
            <person name="Chang C."/>
            <person name="Karol K.G."/>
            <person name="Hedrich R."/>
            <person name="Ulvskov P."/>
            <person name="Glockner G."/>
            <person name="Delwiche C.F."/>
            <person name="Petrasek J."/>
            <person name="Van de Peer Y."/>
            <person name="Friml J."/>
            <person name="Beilby M."/>
            <person name="Dolan L."/>
            <person name="Kohara Y."/>
            <person name="Sugano S."/>
            <person name="Fujiyama A."/>
            <person name="Delaux P.-M."/>
            <person name="Quint M."/>
            <person name="TheiBen G."/>
            <person name="Hagemann M."/>
            <person name="Harholt J."/>
            <person name="Dunand C."/>
            <person name="Zachgo S."/>
            <person name="Langdale J."/>
            <person name="Maumus F."/>
            <person name="Straeten D.V.D."/>
            <person name="Gould S.B."/>
            <person name="Rensing S.A."/>
        </authorList>
    </citation>
    <scope>NUCLEOTIDE SEQUENCE [LARGE SCALE GENOMIC DNA]</scope>
    <source>
        <strain evidence="1 2">S276</strain>
    </source>
</reference>
<evidence type="ECO:0000313" key="2">
    <source>
        <dbReference type="Proteomes" id="UP000265515"/>
    </source>
</evidence>
<keyword evidence="2" id="KW-1185">Reference proteome</keyword>
<evidence type="ECO:0000313" key="1">
    <source>
        <dbReference type="EMBL" id="GBG64193.1"/>
    </source>
</evidence>
<dbReference type="Gramene" id="GBG64193">
    <property type="protein sequence ID" value="GBG64193"/>
    <property type="gene ID" value="CBR_g40893"/>
</dbReference>
<protein>
    <submittedName>
        <fullName evidence="1">Uncharacterized protein</fullName>
    </submittedName>
</protein>
<accession>A0A388K2K7</accession>
<proteinExistence type="predicted"/>
<organism evidence="1 2">
    <name type="scientific">Chara braunii</name>
    <name type="common">Braun's stonewort</name>
    <dbReference type="NCBI Taxonomy" id="69332"/>
    <lineage>
        <taxon>Eukaryota</taxon>
        <taxon>Viridiplantae</taxon>
        <taxon>Streptophyta</taxon>
        <taxon>Charophyceae</taxon>
        <taxon>Charales</taxon>
        <taxon>Characeae</taxon>
        <taxon>Chara</taxon>
    </lineage>
</organism>